<proteinExistence type="predicted"/>
<comment type="caution">
    <text evidence="1">The sequence shown here is derived from an EMBL/GenBank/DDBJ whole genome shotgun (WGS) entry which is preliminary data.</text>
</comment>
<evidence type="ECO:0000313" key="1">
    <source>
        <dbReference type="EMBL" id="KAG6669316.1"/>
    </source>
</evidence>
<gene>
    <name evidence="1" type="ORF">CIPAW_01G235600</name>
</gene>
<dbReference type="EMBL" id="CM031809">
    <property type="protein sequence ID" value="KAG6669316.1"/>
    <property type="molecule type" value="Genomic_DNA"/>
</dbReference>
<organism evidence="1 2">
    <name type="scientific">Carya illinoinensis</name>
    <name type="common">Pecan</name>
    <dbReference type="NCBI Taxonomy" id="32201"/>
    <lineage>
        <taxon>Eukaryota</taxon>
        <taxon>Viridiplantae</taxon>
        <taxon>Streptophyta</taxon>
        <taxon>Embryophyta</taxon>
        <taxon>Tracheophyta</taxon>
        <taxon>Spermatophyta</taxon>
        <taxon>Magnoliopsida</taxon>
        <taxon>eudicotyledons</taxon>
        <taxon>Gunneridae</taxon>
        <taxon>Pentapetalae</taxon>
        <taxon>rosids</taxon>
        <taxon>fabids</taxon>
        <taxon>Fagales</taxon>
        <taxon>Juglandaceae</taxon>
        <taxon>Carya</taxon>
    </lineage>
</organism>
<evidence type="ECO:0000313" key="2">
    <source>
        <dbReference type="Proteomes" id="UP000811609"/>
    </source>
</evidence>
<dbReference type="Proteomes" id="UP000811609">
    <property type="component" value="Chromosome 1"/>
</dbReference>
<keyword evidence="2" id="KW-1185">Reference proteome</keyword>
<protein>
    <submittedName>
        <fullName evidence="1">Uncharacterized protein</fullName>
    </submittedName>
</protein>
<dbReference type="AlphaFoldDB" id="A0A8T1RRI5"/>
<accession>A0A8T1RRI5</accession>
<reference evidence="1" key="1">
    <citation type="submission" date="2020-12" db="EMBL/GenBank/DDBJ databases">
        <title>WGS assembly of Carya illinoinensis cv. Pawnee.</title>
        <authorList>
            <person name="Platts A."/>
            <person name="Shu S."/>
            <person name="Wright S."/>
            <person name="Barry K."/>
            <person name="Edger P."/>
            <person name="Pires J.C."/>
            <person name="Schmutz J."/>
        </authorList>
    </citation>
    <scope>NUCLEOTIDE SEQUENCE</scope>
    <source>
        <tissue evidence="1">Leaf</tissue>
    </source>
</reference>
<name>A0A8T1RRI5_CARIL</name>
<sequence>MRITNHLACWQKIEIFEVHVVDQRCSFEFGRVYFLVSLVLSSRLWMF</sequence>